<dbReference type="SUPFAM" id="SSF54001">
    <property type="entry name" value="Cysteine proteinases"/>
    <property type="match status" value="1"/>
</dbReference>
<dbReference type="InterPro" id="IPR038765">
    <property type="entry name" value="Papain-like_cys_pep_sf"/>
</dbReference>
<dbReference type="AlphaFoldDB" id="A0A7R9WVC7"/>
<dbReference type="Gene3D" id="3.30.2140.20">
    <property type="match status" value="1"/>
</dbReference>
<organism evidence="3">
    <name type="scientific">Craspedostauros australis</name>
    <dbReference type="NCBI Taxonomy" id="1486917"/>
    <lineage>
        <taxon>Eukaryota</taxon>
        <taxon>Sar</taxon>
        <taxon>Stramenopiles</taxon>
        <taxon>Ochrophyta</taxon>
        <taxon>Bacillariophyta</taxon>
        <taxon>Bacillariophyceae</taxon>
        <taxon>Bacillariophycidae</taxon>
        <taxon>Naviculales</taxon>
        <taxon>Naviculaceae</taxon>
        <taxon>Craspedostauros</taxon>
    </lineage>
</organism>
<evidence type="ECO:0000256" key="2">
    <source>
        <dbReference type="SAM" id="SignalP"/>
    </source>
</evidence>
<dbReference type="Pfam" id="PF00797">
    <property type="entry name" value="Acetyltransf_2"/>
    <property type="match status" value="1"/>
</dbReference>
<dbReference type="PANTHER" id="PTHR11786:SF0">
    <property type="entry name" value="ARYLAMINE N-ACETYLTRANSFERASE 4-RELATED"/>
    <property type="match status" value="1"/>
</dbReference>
<dbReference type="PANTHER" id="PTHR11786">
    <property type="entry name" value="N-HYDROXYARYLAMINE O-ACETYLTRANSFERASE"/>
    <property type="match status" value="1"/>
</dbReference>
<dbReference type="InterPro" id="IPR001447">
    <property type="entry name" value="Arylamine_N-AcTrfase"/>
</dbReference>
<protein>
    <recommendedName>
        <fullName evidence="4">Arylamine N-acetyltransferase</fullName>
    </recommendedName>
</protein>
<comment type="similarity">
    <text evidence="1">Belongs to the arylamine N-acetyltransferase family.</text>
</comment>
<feature type="chain" id="PRO_5030649346" description="Arylamine N-acetyltransferase" evidence="2">
    <location>
        <begin position="29"/>
        <end position="354"/>
    </location>
</feature>
<evidence type="ECO:0000313" key="3">
    <source>
        <dbReference type="EMBL" id="CAD8334700.1"/>
    </source>
</evidence>
<dbReference type="GO" id="GO:0016407">
    <property type="term" value="F:acetyltransferase activity"/>
    <property type="evidence" value="ECO:0007669"/>
    <property type="project" value="InterPro"/>
</dbReference>
<reference evidence="3" key="1">
    <citation type="submission" date="2021-01" db="EMBL/GenBank/DDBJ databases">
        <authorList>
            <person name="Corre E."/>
            <person name="Pelletier E."/>
            <person name="Niang G."/>
            <person name="Scheremetjew M."/>
            <person name="Finn R."/>
            <person name="Kale V."/>
            <person name="Holt S."/>
            <person name="Cochrane G."/>
            <person name="Meng A."/>
            <person name="Brown T."/>
            <person name="Cohen L."/>
        </authorList>
    </citation>
    <scope>NUCLEOTIDE SEQUENCE</scope>
    <source>
        <strain evidence="3">CCMP3328</strain>
    </source>
</reference>
<evidence type="ECO:0008006" key="4">
    <source>
        <dbReference type="Google" id="ProtNLM"/>
    </source>
</evidence>
<name>A0A7R9WVC7_9STRA</name>
<evidence type="ECO:0000256" key="1">
    <source>
        <dbReference type="ARBA" id="ARBA00006547"/>
    </source>
</evidence>
<sequence length="354" mass="39158">MCWKGRNITSFIIALQLQSGIMTRPAMALSSPPFVQSYLQRLGLSATDTNTVANTDVNTVANINGCNSEKNINININKPTFEDLCRITEAHLANIPFENLGQHGAKGGLQTLDMTSIEDKILTRQRGGFCLELNSILAKLLSTMGLHVQYVPAIVHRPDGDDDGFDHPATHLFLLVRLDDHDSQQYFVDVGFGEPAIHPLRYPALDEIQITAEGMQSRFVPDGTDIVLEYKKGGVWTPRLKWDAQIDATRTLEDFAQCLKQVQDVNCNFGQKTIVCSVTRDWKYTVAGSKFKVTGPGRMSMADDGVAPVAAQELSSKDEVRSILESKFGIAMEETETLDMSRSLAAEDKVWATF</sequence>
<dbReference type="EMBL" id="HBEF01010773">
    <property type="protein sequence ID" value="CAD8334700.1"/>
    <property type="molecule type" value="Transcribed_RNA"/>
</dbReference>
<feature type="signal peptide" evidence="2">
    <location>
        <begin position="1"/>
        <end position="28"/>
    </location>
</feature>
<proteinExistence type="inferred from homology"/>
<keyword evidence="2" id="KW-0732">Signal</keyword>
<gene>
    <name evidence="3" type="ORF">CAUS1442_LOCUS6805</name>
</gene>
<dbReference type="InterPro" id="IPR053710">
    <property type="entry name" value="Arylamine_NAT_domain_sf"/>
</dbReference>
<accession>A0A7R9WVC7</accession>